<name>A0AAN9QN74_CANGL</name>
<sequence>MLKSHWFPIELGPRIHQARDMLQVQSRTIGVFVYSVRVRSCTSLKQEGGEGGILRWNIDLGRSGVTTFTYFRIHQAFRKQVVAVFSIIALK</sequence>
<evidence type="ECO:0000313" key="1">
    <source>
        <dbReference type="EMBL" id="KAK7337398.1"/>
    </source>
</evidence>
<reference evidence="1 2" key="1">
    <citation type="submission" date="2024-01" db="EMBL/GenBank/DDBJ databases">
        <title>The genomes of 5 underutilized Papilionoideae crops provide insights into root nodulation and disease resistanc.</title>
        <authorList>
            <person name="Jiang F."/>
        </authorList>
    </citation>
    <scope>NUCLEOTIDE SEQUENCE [LARGE SCALE GENOMIC DNA]</scope>
    <source>
        <strain evidence="1">LVBAO_FW01</strain>
        <tissue evidence="1">Leaves</tissue>
    </source>
</reference>
<evidence type="ECO:0000313" key="2">
    <source>
        <dbReference type="Proteomes" id="UP001367508"/>
    </source>
</evidence>
<comment type="caution">
    <text evidence="1">The sequence shown here is derived from an EMBL/GenBank/DDBJ whole genome shotgun (WGS) entry which is preliminary data.</text>
</comment>
<organism evidence="1 2">
    <name type="scientific">Canavalia gladiata</name>
    <name type="common">Sword bean</name>
    <name type="synonym">Dolichos gladiatus</name>
    <dbReference type="NCBI Taxonomy" id="3824"/>
    <lineage>
        <taxon>Eukaryota</taxon>
        <taxon>Viridiplantae</taxon>
        <taxon>Streptophyta</taxon>
        <taxon>Embryophyta</taxon>
        <taxon>Tracheophyta</taxon>
        <taxon>Spermatophyta</taxon>
        <taxon>Magnoliopsida</taxon>
        <taxon>eudicotyledons</taxon>
        <taxon>Gunneridae</taxon>
        <taxon>Pentapetalae</taxon>
        <taxon>rosids</taxon>
        <taxon>fabids</taxon>
        <taxon>Fabales</taxon>
        <taxon>Fabaceae</taxon>
        <taxon>Papilionoideae</taxon>
        <taxon>50 kb inversion clade</taxon>
        <taxon>NPAAA clade</taxon>
        <taxon>indigoferoid/millettioid clade</taxon>
        <taxon>Phaseoleae</taxon>
        <taxon>Canavalia</taxon>
    </lineage>
</organism>
<protein>
    <submittedName>
        <fullName evidence="1">Uncharacterized protein</fullName>
    </submittedName>
</protein>
<keyword evidence="2" id="KW-1185">Reference proteome</keyword>
<proteinExistence type="predicted"/>
<gene>
    <name evidence="1" type="ORF">VNO77_17969</name>
</gene>
<dbReference type="AlphaFoldDB" id="A0AAN9QN74"/>
<dbReference type="EMBL" id="JAYMYQ010000004">
    <property type="protein sequence ID" value="KAK7337398.1"/>
    <property type="molecule type" value="Genomic_DNA"/>
</dbReference>
<dbReference type="Proteomes" id="UP001367508">
    <property type="component" value="Unassembled WGS sequence"/>
</dbReference>
<accession>A0AAN9QN74</accession>